<dbReference type="STRING" id="22663.A0A2I0KCG8"/>
<evidence type="ECO:0000313" key="8">
    <source>
        <dbReference type="EMBL" id="PKI66235.1"/>
    </source>
</evidence>
<evidence type="ECO:0000256" key="4">
    <source>
        <dbReference type="ARBA" id="ARBA00022840"/>
    </source>
</evidence>
<keyword evidence="6" id="KW-0030">Aminoacyl-tRNA synthetase</keyword>
<organism evidence="8 9">
    <name type="scientific">Punica granatum</name>
    <name type="common">Pomegranate</name>
    <dbReference type="NCBI Taxonomy" id="22663"/>
    <lineage>
        <taxon>Eukaryota</taxon>
        <taxon>Viridiplantae</taxon>
        <taxon>Streptophyta</taxon>
        <taxon>Embryophyta</taxon>
        <taxon>Tracheophyta</taxon>
        <taxon>Spermatophyta</taxon>
        <taxon>Magnoliopsida</taxon>
        <taxon>eudicotyledons</taxon>
        <taxon>Gunneridae</taxon>
        <taxon>Pentapetalae</taxon>
        <taxon>rosids</taxon>
        <taxon>malvids</taxon>
        <taxon>Myrtales</taxon>
        <taxon>Lythraceae</taxon>
        <taxon>Punica</taxon>
    </lineage>
</organism>
<evidence type="ECO:0000256" key="3">
    <source>
        <dbReference type="ARBA" id="ARBA00022741"/>
    </source>
</evidence>
<gene>
    <name evidence="8" type="ORF">CRG98_013403</name>
</gene>
<dbReference type="InterPro" id="IPR014729">
    <property type="entry name" value="Rossmann-like_a/b/a_fold"/>
</dbReference>
<keyword evidence="3" id="KW-0547">Nucleotide-binding</keyword>
<evidence type="ECO:0000256" key="1">
    <source>
        <dbReference type="ARBA" id="ARBA00005594"/>
    </source>
</evidence>
<protein>
    <recommendedName>
        <fullName evidence="10">Leucine--tRNA ligase</fullName>
    </recommendedName>
</protein>
<evidence type="ECO:0000256" key="7">
    <source>
        <dbReference type="SAM" id="MobiDB-lite"/>
    </source>
</evidence>
<dbReference type="InterPro" id="IPR004493">
    <property type="entry name" value="Leu-tRNA-synth_Ia_arc/euk"/>
</dbReference>
<evidence type="ECO:0008006" key="10">
    <source>
        <dbReference type="Google" id="ProtNLM"/>
    </source>
</evidence>
<accession>A0A2I0KCG8</accession>
<evidence type="ECO:0000256" key="6">
    <source>
        <dbReference type="ARBA" id="ARBA00023146"/>
    </source>
</evidence>
<dbReference type="Proteomes" id="UP000233551">
    <property type="component" value="Unassembled WGS sequence"/>
</dbReference>
<keyword evidence="9" id="KW-1185">Reference proteome</keyword>
<dbReference type="GO" id="GO:0002161">
    <property type="term" value="F:aminoacyl-tRNA deacylase activity"/>
    <property type="evidence" value="ECO:0007669"/>
    <property type="project" value="InterPro"/>
</dbReference>
<dbReference type="PANTHER" id="PTHR45794">
    <property type="entry name" value="LEUCYL-TRNA SYNTHETASE"/>
    <property type="match status" value="1"/>
</dbReference>
<dbReference type="Gene3D" id="3.90.740.10">
    <property type="entry name" value="Valyl/Leucyl/Isoleucyl-tRNA synthetase, editing domain"/>
    <property type="match status" value="1"/>
</dbReference>
<comment type="caution">
    <text evidence="8">The sequence shown here is derived from an EMBL/GenBank/DDBJ whole genome shotgun (WGS) entry which is preliminary data.</text>
</comment>
<evidence type="ECO:0000256" key="2">
    <source>
        <dbReference type="ARBA" id="ARBA00022598"/>
    </source>
</evidence>
<dbReference type="Gene3D" id="3.40.50.620">
    <property type="entry name" value="HUPs"/>
    <property type="match status" value="2"/>
</dbReference>
<reference evidence="8 9" key="1">
    <citation type="submission" date="2017-11" db="EMBL/GenBank/DDBJ databases">
        <title>De-novo sequencing of pomegranate (Punica granatum L.) genome.</title>
        <authorList>
            <person name="Akparov Z."/>
            <person name="Amiraslanov A."/>
            <person name="Hajiyeva S."/>
            <person name="Abbasov M."/>
            <person name="Kaur K."/>
            <person name="Hamwieh A."/>
            <person name="Solovyev V."/>
            <person name="Salamov A."/>
            <person name="Braich B."/>
            <person name="Kosarev P."/>
            <person name="Mahmoud A."/>
            <person name="Hajiyev E."/>
            <person name="Babayeva S."/>
            <person name="Izzatullayeva V."/>
            <person name="Mammadov A."/>
            <person name="Mammadov A."/>
            <person name="Sharifova S."/>
            <person name="Ojaghi J."/>
            <person name="Eynullazada K."/>
            <person name="Bayramov B."/>
            <person name="Abdulazimova A."/>
            <person name="Shahmuradov I."/>
        </authorList>
    </citation>
    <scope>NUCLEOTIDE SEQUENCE [LARGE SCALE GENOMIC DNA]</scope>
    <source>
        <strain evidence="9">cv. AG2017</strain>
        <tissue evidence="8">Leaf</tissue>
    </source>
</reference>
<keyword evidence="4" id="KW-0067">ATP-binding</keyword>
<dbReference type="InterPro" id="IPR009008">
    <property type="entry name" value="Val/Leu/Ile-tRNA-synth_edit"/>
</dbReference>
<sequence length="208" mass="23284">MDGYLHLGHAFSLSKLEFAVAFHRLRGANVLLPFAFHCTGIPIKAAADRLAREARQYGDPPAFPKKDEEEQQLNQEPELENQGGNEPTMQDKKFKGKKSKAAAKSGGRMYQWEITKSLGLSNSEISKFQDPHNPLSFFPPLAKDDLEMRKLKSMGKIVKDMRYAMYSLLDGQPCADHDRASGEGVQPQDYALIKMEAEKSSFGSSQLF</sequence>
<dbReference type="SUPFAM" id="SSF52374">
    <property type="entry name" value="Nucleotidylyl transferase"/>
    <property type="match status" value="1"/>
</dbReference>
<feature type="region of interest" description="Disordered" evidence="7">
    <location>
        <begin position="57"/>
        <end position="102"/>
    </location>
</feature>
<evidence type="ECO:0000313" key="9">
    <source>
        <dbReference type="Proteomes" id="UP000233551"/>
    </source>
</evidence>
<dbReference type="EMBL" id="PGOL01000683">
    <property type="protein sequence ID" value="PKI66235.1"/>
    <property type="molecule type" value="Genomic_DNA"/>
</dbReference>
<keyword evidence="5" id="KW-0648">Protein biosynthesis</keyword>
<dbReference type="AlphaFoldDB" id="A0A2I0KCG8"/>
<comment type="similarity">
    <text evidence="1">Belongs to the class-I aminoacyl-tRNA synthetase family.</text>
</comment>
<dbReference type="PANTHER" id="PTHR45794:SF1">
    <property type="entry name" value="LEUCINE--TRNA LIGASE, CYTOPLASMIC"/>
    <property type="match status" value="1"/>
</dbReference>
<dbReference type="GO" id="GO:0006429">
    <property type="term" value="P:leucyl-tRNA aminoacylation"/>
    <property type="evidence" value="ECO:0007669"/>
    <property type="project" value="InterPro"/>
</dbReference>
<name>A0A2I0KCG8_PUNGR</name>
<feature type="compositionally biased region" description="Low complexity" evidence="7">
    <location>
        <begin position="72"/>
        <end position="82"/>
    </location>
</feature>
<evidence type="ECO:0000256" key="5">
    <source>
        <dbReference type="ARBA" id="ARBA00022917"/>
    </source>
</evidence>
<keyword evidence="2" id="KW-0436">Ligase</keyword>
<proteinExistence type="inferred from homology"/>
<dbReference type="GO" id="GO:0005524">
    <property type="term" value="F:ATP binding"/>
    <property type="evidence" value="ECO:0007669"/>
    <property type="project" value="UniProtKB-KW"/>
</dbReference>
<dbReference type="GO" id="GO:0004823">
    <property type="term" value="F:leucine-tRNA ligase activity"/>
    <property type="evidence" value="ECO:0007669"/>
    <property type="project" value="InterPro"/>
</dbReference>